<feature type="compositionally biased region" description="Basic and acidic residues" evidence="1">
    <location>
        <begin position="1435"/>
        <end position="1454"/>
    </location>
</feature>
<feature type="compositionally biased region" description="Polar residues" evidence="1">
    <location>
        <begin position="33"/>
        <end position="59"/>
    </location>
</feature>
<dbReference type="Pfam" id="PF20499">
    <property type="entry name" value="DUF6729"/>
    <property type="match status" value="1"/>
</dbReference>
<dbReference type="InterPro" id="IPR046616">
    <property type="entry name" value="DUF6729"/>
</dbReference>
<protein>
    <recommendedName>
        <fullName evidence="2">DUF6729 domain-containing protein</fullName>
    </recommendedName>
</protein>
<dbReference type="SUPFAM" id="SSF53098">
    <property type="entry name" value="Ribonuclease H-like"/>
    <property type="match status" value="1"/>
</dbReference>
<feature type="compositionally biased region" description="Acidic residues" evidence="1">
    <location>
        <begin position="909"/>
        <end position="937"/>
    </location>
</feature>
<dbReference type="Gene3D" id="3.30.420.10">
    <property type="entry name" value="Ribonuclease H-like superfamily/Ribonuclease H"/>
    <property type="match status" value="1"/>
</dbReference>
<proteinExistence type="predicted"/>
<sequence length="1577" mass="176730">MSNDSQGPSKPPVRQHGGWRAGAGRPRGKKITKNSSSQSDAAVASTSSQNDSVASTSKSQPKKPATNVPVFFAQRIPQGVSRPLPASSNNPTFTEPGASNPTGRVESGPQSREDILERDGLERLAREMREVSEHDEFADIRVEAGRVIDESIENDDEDSMEANAKAAKEETDATEVVEHTVIHRYLLNYRNQLQQEIQDNGQPQCYAEGQFFTRPRHPVFALHENARTSFTPDSLCFRPIFLWHPQHLPGRPENYKCVCGKHLTMNGYNDKPIARRVRTTTGEDYFLLTNRYICDPRRANNRGCGTSYQGTDPQILAQLPRWVQEAFPAYLTSRSAVDKLVIDQMKACFAGRFGPDPFSKMLHEIQMLEHSRRELMYLSAAATYSLSGPTQVPPFPQFDDRTTYAGSSPSLHYIKTIWSEYHRMVKLLEDRIQASLSGWKLAGDHTFGIMKAMARLKSEPIFGALFSLVNEWEEIRAQAMALTKGFSILPQMFTEVSVGLKEHGHQPTAVYYCDNPPAERDFHERVTSSLKDHVEHIPAQTETTPPVLPLFKLPASSSFESYDTFMLINDCCDGILEAIESLHSNESLTVALSVQQSDSAPHSLRNIHLRTRNKAIVLDITSLSSDRLPASLRALLTSPRIVKVGHDIKHSLTSIATFFDMPDLIPMLESNDGFFLDVGMFAKLKGAVEDPYASLGDLVHAVLKRRLPDDPSSSSPASQEEWSAAGMLRIGAIWEIFLSLSKYKSVGLALSPSETRVGQLVTLVASRKDVAEGIIVDHEGFVDVVMDNSGSQMRLKITPAYSVVKITKVLVPGQVVTKNKQTLQWVFEHGGKAVVQTRTLRSRNPIPPLPINPSSTSLLGVPAPPPSFSGSESATPIGPSQNLLERSEPEPDADDDGEEREDGYNNSESDIETDDEEEEDRSIPLNEDDYAHDDDFDADHPEPPSEELIINALRVAREIFVQAAPDHLKNYASRVFDDAFHFMDRLLKTLPKKHTAFKEFAHQFSETIFVRDAEDLKAVKAVIEKKGLSWDFVVRAKKTWLNRHVRRYIPPPERLEADLKKLFDSFRNIICSSDRKRGRGRFFSKESVKASEGLLESVRRGFLSDPPGISLYYIIGWDRDKLPVYRTIRGTNSIEGGVHMLIRRVFGSMKASPELAVSLLSNWILRRNQRVGHFNRTGKRWRNHYDIWLLDEVAELAIQVNVKPSFPLPRMLATRIATSESFGVIPIPSALAEDYNILTLPARRVEGLPHHHDTPAHMITRLSTKITSPYRYLQLTQRTVYPVIPVHTPAEYVLFKQLISLETIRTRSSPPPNQPWKGINYIQLAKIWNTRVDGQDPRVINSDQRLYYKLPEQLLRHHKKVLEWQASRATMQLGSNVRLVQEHMDSLRDPERVARVLPAVPLSEIEPDPTTYGALGIDLTSFNTMALVQRDINGNERSDAHFDDADIEEQRNDESITQEQDIPEESPENPQPSPTPPTIHRGTFSLTSATTSAVSLTAAMDPGTIGGLDIPVAKKQRTVPPAHNRRERQCTVCKAHNCSKASSCPGSGGRHLCYSGFCNHPSIGKQRVRGPSRPKPQ</sequence>
<feature type="compositionally biased region" description="Polar residues" evidence="1">
    <location>
        <begin position="868"/>
        <end position="884"/>
    </location>
</feature>
<comment type="caution">
    <text evidence="3">The sequence shown here is derived from an EMBL/GenBank/DDBJ whole genome shotgun (WGS) entry which is preliminary data.</text>
</comment>
<keyword evidence="4" id="KW-1185">Reference proteome</keyword>
<feature type="region of interest" description="Disordered" evidence="1">
    <location>
        <begin position="838"/>
        <end position="944"/>
    </location>
</feature>
<feature type="compositionally biased region" description="Polar residues" evidence="1">
    <location>
        <begin position="86"/>
        <end position="102"/>
    </location>
</feature>
<feature type="region of interest" description="Disordered" evidence="1">
    <location>
        <begin position="1435"/>
        <end position="1483"/>
    </location>
</feature>
<evidence type="ECO:0000256" key="1">
    <source>
        <dbReference type="SAM" id="MobiDB-lite"/>
    </source>
</evidence>
<dbReference type="Proteomes" id="UP001465976">
    <property type="component" value="Unassembled WGS sequence"/>
</dbReference>
<reference evidence="3 4" key="1">
    <citation type="submission" date="2024-02" db="EMBL/GenBank/DDBJ databases">
        <title>A draft genome for the cacao thread blight pathogen Marasmius crinis-equi.</title>
        <authorList>
            <person name="Cohen S.P."/>
            <person name="Baruah I.K."/>
            <person name="Amoako-Attah I."/>
            <person name="Bukari Y."/>
            <person name="Meinhardt L.W."/>
            <person name="Bailey B.A."/>
        </authorList>
    </citation>
    <scope>NUCLEOTIDE SEQUENCE [LARGE SCALE GENOMIC DNA]</scope>
    <source>
        <strain evidence="3 4">GH-76</strain>
    </source>
</reference>
<evidence type="ECO:0000313" key="3">
    <source>
        <dbReference type="EMBL" id="KAL0566774.1"/>
    </source>
</evidence>
<organism evidence="3 4">
    <name type="scientific">Marasmius crinis-equi</name>
    <dbReference type="NCBI Taxonomy" id="585013"/>
    <lineage>
        <taxon>Eukaryota</taxon>
        <taxon>Fungi</taxon>
        <taxon>Dikarya</taxon>
        <taxon>Basidiomycota</taxon>
        <taxon>Agaricomycotina</taxon>
        <taxon>Agaricomycetes</taxon>
        <taxon>Agaricomycetidae</taxon>
        <taxon>Agaricales</taxon>
        <taxon>Marasmiineae</taxon>
        <taxon>Marasmiaceae</taxon>
        <taxon>Marasmius</taxon>
    </lineage>
</organism>
<accession>A0ABR3EV48</accession>
<dbReference type="PANTHER" id="PTHR47773">
    <property type="entry name" value="SI:DKEY-9I5.2-RELATED"/>
    <property type="match status" value="1"/>
</dbReference>
<dbReference type="EMBL" id="JBAHYK010001778">
    <property type="protein sequence ID" value="KAL0566774.1"/>
    <property type="molecule type" value="Genomic_DNA"/>
</dbReference>
<dbReference type="InterPro" id="IPR012337">
    <property type="entry name" value="RNaseH-like_sf"/>
</dbReference>
<evidence type="ECO:0000313" key="4">
    <source>
        <dbReference type="Proteomes" id="UP001465976"/>
    </source>
</evidence>
<evidence type="ECO:0000259" key="2">
    <source>
        <dbReference type="Pfam" id="PF20499"/>
    </source>
</evidence>
<dbReference type="InterPro" id="IPR036397">
    <property type="entry name" value="RNaseH_sf"/>
</dbReference>
<dbReference type="PANTHER" id="PTHR47773:SF1">
    <property type="entry name" value="C2H2-TYPE DOMAIN-CONTAINING PROTEIN"/>
    <property type="match status" value="1"/>
</dbReference>
<feature type="region of interest" description="Disordered" evidence="1">
    <location>
        <begin position="1"/>
        <end position="116"/>
    </location>
</feature>
<gene>
    <name evidence="3" type="ORF">V5O48_015230</name>
</gene>
<name>A0ABR3EV48_9AGAR</name>
<feature type="compositionally biased region" description="Acidic residues" evidence="1">
    <location>
        <begin position="890"/>
        <end position="901"/>
    </location>
</feature>
<feature type="domain" description="DUF6729" evidence="2">
    <location>
        <begin position="235"/>
        <end position="388"/>
    </location>
</feature>